<reference evidence="2" key="1">
    <citation type="submission" date="2020-10" db="EMBL/GenBank/DDBJ databases">
        <title>High-Quality Genome Resource of Clonostachys rosea strain S41 by Oxford Nanopore Long-Read Sequencing.</title>
        <authorList>
            <person name="Wang H."/>
        </authorList>
    </citation>
    <scope>NUCLEOTIDE SEQUENCE</scope>
    <source>
        <strain evidence="2">S41</strain>
    </source>
</reference>
<feature type="compositionally biased region" description="Low complexity" evidence="1">
    <location>
        <begin position="231"/>
        <end position="267"/>
    </location>
</feature>
<feature type="region of interest" description="Disordered" evidence="1">
    <location>
        <begin position="155"/>
        <end position="186"/>
    </location>
</feature>
<evidence type="ECO:0000313" key="2">
    <source>
        <dbReference type="EMBL" id="KAF9753051.1"/>
    </source>
</evidence>
<feature type="region of interest" description="Disordered" evidence="1">
    <location>
        <begin position="282"/>
        <end position="302"/>
    </location>
</feature>
<protein>
    <submittedName>
        <fullName evidence="2">Uncharacterized protein</fullName>
    </submittedName>
</protein>
<dbReference type="AlphaFoldDB" id="A0A8H7NC26"/>
<dbReference type="EMBL" id="JADCTT010000004">
    <property type="protein sequence ID" value="KAF9753051.1"/>
    <property type="molecule type" value="Genomic_DNA"/>
</dbReference>
<evidence type="ECO:0000256" key="1">
    <source>
        <dbReference type="SAM" id="MobiDB-lite"/>
    </source>
</evidence>
<feature type="compositionally biased region" description="Polar residues" evidence="1">
    <location>
        <begin position="219"/>
        <end position="230"/>
    </location>
</feature>
<organism evidence="2 3">
    <name type="scientific">Bionectria ochroleuca</name>
    <name type="common">Gliocladium roseum</name>
    <dbReference type="NCBI Taxonomy" id="29856"/>
    <lineage>
        <taxon>Eukaryota</taxon>
        <taxon>Fungi</taxon>
        <taxon>Dikarya</taxon>
        <taxon>Ascomycota</taxon>
        <taxon>Pezizomycotina</taxon>
        <taxon>Sordariomycetes</taxon>
        <taxon>Hypocreomycetidae</taxon>
        <taxon>Hypocreales</taxon>
        <taxon>Bionectriaceae</taxon>
        <taxon>Clonostachys</taxon>
    </lineage>
</organism>
<proteinExistence type="predicted"/>
<sequence>MFSITSRQQFFIVQQLVASPSFTTYTTPRVSSTNQSFVPQTLTKMVSALLSLAVVSMAGLAQARSELFQRRVDDECCPCPLSGSPGPQTPVTVTVTHPAPTGPDTVTVYVTKGQPGPSGAAKETVTVNHTVTAPGTTITAPGTTVTAPGTTVYVGGSVPAGPSPSQPQTHLPRPEHGNPSANENKVQKPSVITHTVFLPNQSAQIPATSRISVTTVTATLPQDNTQQPEATGSRPSPNTPSPNGSNGSGSGNSQTPNSQAPNNQSQNIQTPNKEAFVQAPNHASDNQAPNHASNNQAPNNQAPSIQTVTVSQSPNPNPKVQTVIVTQGTANTQPVESASVVTVTAAPNSQPVPLYIQYPEFYRTVTQTIHNGDTTNIEINMVNIINGDTFCIVQGTNNPCGHNVVINNPGSPQTTSGPIPPQVAAAGGPSSMVTTTSCPTPQNSTSIATVYNTVTATITPGRGGNDTAGFWAARPTGQIASLAAPYTGYGKQDEAR</sequence>
<feature type="compositionally biased region" description="Low complexity" evidence="1">
    <location>
        <begin position="286"/>
        <end position="302"/>
    </location>
</feature>
<name>A0A8H7NC26_BIOOC</name>
<dbReference type="Proteomes" id="UP000616885">
    <property type="component" value="Unassembled WGS sequence"/>
</dbReference>
<feature type="region of interest" description="Disordered" evidence="1">
    <location>
        <begin position="219"/>
        <end position="267"/>
    </location>
</feature>
<comment type="caution">
    <text evidence="2">The sequence shown here is derived from an EMBL/GenBank/DDBJ whole genome shotgun (WGS) entry which is preliminary data.</text>
</comment>
<evidence type="ECO:0000313" key="3">
    <source>
        <dbReference type="Proteomes" id="UP000616885"/>
    </source>
</evidence>
<gene>
    <name evidence="2" type="ORF">IM811_011809</name>
</gene>
<accession>A0A8H7NC26</accession>